<dbReference type="PANTHER" id="PTHR42748:SF30">
    <property type="entry name" value="NMRA-LIKE DOMAIN-CONTAINING PROTEIN"/>
    <property type="match status" value="1"/>
</dbReference>
<dbReference type="Gene3D" id="3.40.50.720">
    <property type="entry name" value="NAD(P)-binding Rossmann-like Domain"/>
    <property type="match status" value="1"/>
</dbReference>
<keyword evidence="2" id="KW-0521">NADP</keyword>
<evidence type="ECO:0000256" key="2">
    <source>
        <dbReference type="ARBA" id="ARBA00022857"/>
    </source>
</evidence>
<feature type="domain" description="NmrA-like" evidence="4">
    <location>
        <begin position="5"/>
        <end position="256"/>
    </location>
</feature>
<dbReference type="Gene3D" id="3.90.25.10">
    <property type="entry name" value="UDP-galactose 4-epimerase, domain 1"/>
    <property type="match status" value="1"/>
</dbReference>
<reference evidence="5" key="1">
    <citation type="submission" date="2022-10" db="EMBL/GenBank/DDBJ databases">
        <title>Fusarium specimens isolated from Avocado Roots.</title>
        <authorList>
            <person name="Stajich J."/>
            <person name="Roper C."/>
            <person name="Heimlech-Rivalta G."/>
        </authorList>
    </citation>
    <scope>NUCLEOTIDE SEQUENCE</scope>
    <source>
        <strain evidence="5">CF00143</strain>
    </source>
</reference>
<evidence type="ECO:0000259" key="4">
    <source>
        <dbReference type="Pfam" id="PF05368"/>
    </source>
</evidence>
<dbReference type="EMBL" id="JAPDHF010000022">
    <property type="protein sequence ID" value="KAJ4005178.1"/>
    <property type="molecule type" value="Genomic_DNA"/>
</dbReference>
<dbReference type="GO" id="GO:0005634">
    <property type="term" value="C:nucleus"/>
    <property type="evidence" value="ECO:0007669"/>
    <property type="project" value="TreeGrafter"/>
</dbReference>
<evidence type="ECO:0000256" key="3">
    <source>
        <dbReference type="ARBA" id="ARBA00023002"/>
    </source>
</evidence>
<comment type="caution">
    <text evidence="5">The sequence shown here is derived from an EMBL/GenBank/DDBJ whole genome shotgun (WGS) entry which is preliminary data.</text>
</comment>
<name>A0A9W8PFU2_9HYPO</name>
<dbReference type="Proteomes" id="UP001152130">
    <property type="component" value="Unassembled WGS sequence"/>
</dbReference>
<proteinExistence type="inferred from homology"/>
<keyword evidence="6" id="KW-1185">Reference proteome</keyword>
<keyword evidence="3" id="KW-0560">Oxidoreductase</keyword>
<dbReference type="InterPro" id="IPR036291">
    <property type="entry name" value="NAD(P)-bd_dom_sf"/>
</dbReference>
<protein>
    <recommendedName>
        <fullName evidence="4">NmrA-like domain-containing protein</fullName>
    </recommendedName>
</protein>
<accession>A0A9W8PFU2</accession>
<evidence type="ECO:0000313" key="6">
    <source>
        <dbReference type="Proteomes" id="UP001152130"/>
    </source>
</evidence>
<dbReference type="InterPro" id="IPR051164">
    <property type="entry name" value="NmrA-like_oxidored"/>
</dbReference>
<dbReference type="AlphaFoldDB" id="A0A9W8PFU2"/>
<comment type="similarity">
    <text evidence="1">Belongs to the NmrA-type oxidoreductase family.</text>
</comment>
<dbReference type="PANTHER" id="PTHR42748">
    <property type="entry name" value="NITROGEN METABOLITE REPRESSION PROTEIN NMRA FAMILY MEMBER"/>
    <property type="match status" value="1"/>
</dbReference>
<dbReference type="InterPro" id="IPR008030">
    <property type="entry name" value="NmrA-like"/>
</dbReference>
<dbReference type="GO" id="GO:0016491">
    <property type="term" value="F:oxidoreductase activity"/>
    <property type="evidence" value="ECO:0007669"/>
    <property type="project" value="UniProtKB-KW"/>
</dbReference>
<dbReference type="OrthoDB" id="419598at2759"/>
<sequence>MCTPTVFVSGATGCQGGAVTRYLRSQDVPVRALARDPTSAKAKELDLIGVKLIPGDYDDQDALEQAMQGCTALFLVLMPDFADLTAEKRWATNIFSAGRAAGVKHAIYSSGFGADNPDNLTLLETGSFVDTVMRNKNAIEEKTRNGGFEYWTILRPGFFMANFVEPFVKMYPRLVDEGVWATALTPATILPLTDTVTIGRFGGEAFLDPKRFHEKEITYADDWLDPETILHSLSQATGRELKAEYLSDEDVEEQKPTNPFIAGQLCMRGMAKLATREATETWQIPLSTFDHFLEREKEVIHETYRQSN</sequence>
<evidence type="ECO:0000313" key="5">
    <source>
        <dbReference type="EMBL" id="KAJ4005178.1"/>
    </source>
</evidence>
<organism evidence="5 6">
    <name type="scientific">Fusarium irregulare</name>
    <dbReference type="NCBI Taxonomy" id="2494466"/>
    <lineage>
        <taxon>Eukaryota</taxon>
        <taxon>Fungi</taxon>
        <taxon>Dikarya</taxon>
        <taxon>Ascomycota</taxon>
        <taxon>Pezizomycotina</taxon>
        <taxon>Sordariomycetes</taxon>
        <taxon>Hypocreomycetidae</taxon>
        <taxon>Hypocreales</taxon>
        <taxon>Nectriaceae</taxon>
        <taxon>Fusarium</taxon>
        <taxon>Fusarium incarnatum-equiseti species complex</taxon>
    </lineage>
</organism>
<gene>
    <name evidence="5" type="ORF">NW766_011326</name>
</gene>
<dbReference type="Pfam" id="PF05368">
    <property type="entry name" value="NmrA"/>
    <property type="match status" value="1"/>
</dbReference>
<dbReference type="SUPFAM" id="SSF51735">
    <property type="entry name" value="NAD(P)-binding Rossmann-fold domains"/>
    <property type="match status" value="1"/>
</dbReference>
<evidence type="ECO:0000256" key="1">
    <source>
        <dbReference type="ARBA" id="ARBA00006328"/>
    </source>
</evidence>